<reference evidence="2" key="1">
    <citation type="journal article" date="2021" name="PeerJ">
        <title>Extensive microbial diversity within the chicken gut microbiome revealed by metagenomics and culture.</title>
        <authorList>
            <person name="Gilroy R."/>
            <person name="Ravi A."/>
            <person name="Getino M."/>
            <person name="Pursley I."/>
            <person name="Horton D.L."/>
            <person name="Alikhan N.F."/>
            <person name="Baker D."/>
            <person name="Gharbi K."/>
            <person name="Hall N."/>
            <person name="Watson M."/>
            <person name="Adriaenssens E.M."/>
            <person name="Foster-Nyarko E."/>
            <person name="Jarju S."/>
            <person name="Secka A."/>
            <person name="Antonio M."/>
            <person name="Oren A."/>
            <person name="Chaudhuri R.R."/>
            <person name="La Ragione R."/>
            <person name="Hildebrand F."/>
            <person name="Pallen M.J."/>
        </authorList>
    </citation>
    <scope>NUCLEOTIDE SEQUENCE</scope>
    <source>
        <strain evidence="2">ChiSxjej1B13-11762</strain>
    </source>
</reference>
<reference evidence="2" key="2">
    <citation type="submission" date="2021-04" db="EMBL/GenBank/DDBJ databases">
        <authorList>
            <person name="Gilroy R."/>
        </authorList>
    </citation>
    <scope>NUCLEOTIDE SEQUENCE</scope>
    <source>
        <strain evidence="2">ChiSxjej1B13-11762</strain>
    </source>
</reference>
<dbReference type="GO" id="GO:0008745">
    <property type="term" value="F:N-acetylmuramoyl-L-alanine amidase activity"/>
    <property type="evidence" value="ECO:0007669"/>
    <property type="project" value="InterPro"/>
</dbReference>
<dbReference type="Pfam" id="PF01520">
    <property type="entry name" value="Amidase_3"/>
    <property type="match status" value="1"/>
</dbReference>
<comment type="caution">
    <text evidence="2">The sequence shown here is derived from an EMBL/GenBank/DDBJ whole genome shotgun (WGS) entry which is preliminary data.</text>
</comment>
<name>A0A9D1R9Z3_9FIRM</name>
<evidence type="ECO:0000259" key="1">
    <source>
        <dbReference type="SMART" id="SM00646"/>
    </source>
</evidence>
<organism evidence="2 3">
    <name type="scientific">Candidatus Dorea gallistercoris</name>
    <dbReference type="NCBI Taxonomy" id="2838542"/>
    <lineage>
        <taxon>Bacteria</taxon>
        <taxon>Bacillati</taxon>
        <taxon>Bacillota</taxon>
        <taxon>Clostridia</taxon>
        <taxon>Lachnospirales</taxon>
        <taxon>Lachnospiraceae</taxon>
        <taxon>Dorea</taxon>
    </lineage>
</organism>
<dbReference type="InterPro" id="IPR050695">
    <property type="entry name" value="N-acetylmuramoyl_amidase_3"/>
</dbReference>
<evidence type="ECO:0000313" key="2">
    <source>
        <dbReference type="EMBL" id="HIW83679.1"/>
    </source>
</evidence>
<dbReference type="GO" id="GO:0030288">
    <property type="term" value="C:outer membrane-bounded periplasmic space"/>
    <property type="evidence" value="ECO:0007669"/>
    <property type="project" value="TreeGrafter"/>
</dbReference>
<sequence>MAVYNVHGGHNAKVPGASKYLNEVTEDRKVKERVIALLRQQGHTVYDCTDDAGTTQSKNLANIVAKCNQHNVSLDISIHLNAGGGTGVEVLYYSAAGKTYAKKISAAVAKKLGLTDRGAKQRTGLYVLRNTRSTAVLVECCFVDSANDKKKWNADTCAQAIVEAVTGTTASTDVSSGNTSGAFLVKIKAADLTIRSGAGMSYQAVGHITDKGTYTITQVQYNGSTPWGRLKSGAGWISLHTAYVTRL</sequence>
<dbReference type="SUPFAM" id="SSF53187">
    <property type="entry name" value="Zn-dependent exopeptidases"/>
    <property type="match status" value="1"/>
</dbReference>
<dbReference type="CDD" id="cd02696">
    <property type="entry name" value="MurNAc-LAA"/>
    <property type="match status" value="1"/>
</dbReference>
<dbReference type="GO" id="GO:0009253">
    <property type="term" value="P:peptidoglycan catabolic process"/>
    <property type="evidence" value="ECO:0007669"/>
    <property type="project" value="InterPro"/>
</dbReference>
<feature type="domain" description="MurNAc-LAA" evidence="1">
    <location>
        <begin position="64"/>
        <end position="166"/>
    </location>
</feature>
<dbReference type="EMBL" id="DXGF01000094">
    <property type="protein sequence ID" value="HIW83679.1"/>
    <property type="molecule type" value="Genomic_DNA"/>
</dbReference>
<dbReference type="AlphaFoldDB" id="A0A9D1R9Z3"/>
<evidence type="ECO:0000313" key="3">
    <source>
        <dbReference type="Proteomes" id="UP000824263"/>
    </source>
</evidence>
<protein>
    <submittedName>
        <fullName evidence="2">N-acetylmuramoyl-L-alanine amidase</fullName>
    </submittedName>
</protein>
<dbReference type="InterPro" id="IPR002508">
    <property type="entry name" value="MurNAc-LAA_cat"/>
</dbReference>
<accession>A0A9D1R9Z3</accession>
<proteinExistence type="predicted"/>
<dbReference type="PANTHER" id="PTHR30404">
    <property type="entry name" value="N-ACETYLMURAMOYL-L-ALANINE AMIDASE"/>
    <property type="match status" value="1"/>
</dbReference>
<dbReference type="SMART" id="SM00646">
    <property type="entry name" value="Ami_3"/>
    <property type="match status" value="1"/>
</dbReference>
<dbReference type="PANTHER" id="PTHR30404:SF8">
    <property type="entry name" value="AUTOLYSIN PH-RELATED"/>
    <property type="match status" value="1"/>
</dbReference>
<dbReference type="Gene3D" id="3.40.630.40">
    <property type="entry name" value="Zn-dependent exopeptidases"/>
    <property type="match status" value="1"/>
</dbReference>
<dbReference type="Proteomes" id="UP000824263">
    <property type="component" value="Unassembled WGS sequence"/>
</dbReference>
<gene>
    <name evidence="2" type="ORF">H9873_05080</name>
</gene>